<keyword evidence="4" id="KW-0802">TPR repeat</keyword>
<comment type="catalytic activity">
    <reaction evidence="1 7">
        <text>[protein]-peptidylproline (omega=180) = [protein]-peptidylproline (omega=0)</text>
        <dbReference type="Rhea" id="RHEA:16237"/>
        <dbReference type="Rhea" id="RHEA-COMP:10747"/>
        <dbReference type="Rhea" id="RHEA-COMP:10748"/>
        <dbReference type="ChEBI" id="CHEBI:83833"/>
        <dbReference type="ChEBI" id="CHEBI:83834"/>
        <dbReference type="EC" id="5.2.1.8"/>
    </reaction>
</comment>
<keyword evidence="6 7" id="KW-0413">Isomerase</keyword>
<dbReference type="GO" id="GO:0003755">
    <property type="term" value="F:peptidyl-prolyl cis-trans isomerase activity"/>
    <property type="evidence" value="ECO:0007669"/>
    <property type="project" value="UniProtKB-KW"/>
</dbReference>
<keyword evidence="3" id="KW-0677">Repeat</keyword>
<keyword evidence="5 7" id="KW-0697">Rotamase</keyword>
<organism evidence="10">
    <name type="scientific">Palpitomonas bilix</name>
    <dbReference type="NCBI Taxonomy" id="652834"/>
    <lineage>
        <taxon>Eukaryota</taxon>
        <taxon>Eukaryota incertae sedis</taxon>
    </lineage>
</organism>
<gene>
    <name evidence="10" type="ORF">PBIL07802_LOCUS11065</name>
    <name evidence="11" type="ORF">PBIL07802_LOCUS11067</name>
</gene>
<dbReference type="PROSITE" id="PS50059">
    <property type="entry name" value="FKBP_PPIASE"/>
    <property type="match status" value="1"/>
</dbReference>
<protein>
    <recommendedName>
        <fullName evidence="2 7">peptidylprolyl isomerase</fullName>
        <ecNumber evidence="2 7">5.2.1.8</ecNumber>
    </recommendedName>
</protein>
<evidence type="ECO:0000313" key="10">
    <source>
        <dbReference type="EMBL" id="CAE0248868.1"/>
    </source>
</evidence>
<dbReference type="InterPro" id="IPR019734">
    <property type="entry name" value="TPR_rpt"/>
</dbReference>
<dbReference type="EMBL" id="HBIB01017108">
    <property type="protein sequence ID" value="CAE0248868.1"/>
    <property type="molecule type" value="Transcribed_RNA"/>
</dbReference>
<evidence type="ECO:0000256" key="6">
    <source>
        <dbReference type="ARBA" id="ARBA00023235"/>
    </source>
</evidence>
<feature type="region of interest" description="Disordered" evidence="8">
    <location>
        <begin position="1"/>
        <end position="27"/>
    </location>
</feature>
<dbReference type="SUPFAM" id="SSF54534">
    <property type="entry name" value="FKBP-like"/>
    <property type="match status" value="1"/>
</dbReference>
<dbReference type="EMBL" id="HBIB01017110">
    <property type="protein sequence ID" value="CAE0248870.1"/>
    <property type="molecule type" value="Transcribed_RNA"/>
</dbReference>
<evidence type="ECO:0000256" key="1">
    <source>
        <dbReference type="ARBA" id="ARBA00000971"/>
    </source>
</evidence>
<feature type="domain" description="PPIase FKBP-type" evidence="9">
    <location>
        <begin position="101"/>
        <end position="194"/>
    </location>
</feature>
<dbReference type="InterPro" id="IPR046357">
    <property type="entry name" value="PPIase_dom_sf"/>
</dbReference>
<sequence length="388" mass="43191">MTSNDRPEKAASKTEATETEARGIMREGETLKEAFIRKKEEYFRDLERASTVTEEATKLDQGEQMKQLLPCPSPSHVPLCDDEGVWMQIKREGVGEKAEKGKKATIHYTARIADSGREIENSRAGGEGPTEFEVGDSPLVRKGVHLIVERMSEGEKASAIVHYSYAYGKEGQFSFPMVPQRATIEYDIELVSVDPYIPEPPIFEMSTSMMIASAIREKELGNIAFRSGLVEKAQVKYQKALSYVQFKADEQKQEYNNVKVSVLANLTMVLIKLEDFGQACAMATLALEIEPDNVKCLYRRGLVHSSWVGGDVECAKRDLKRAMDLCPNDRSIRALLASIVDEGAAAAKAKKRVSRAMLSALSSGDQEMLVDERGAEKRKKLRKRKGDG</sequence>
<dbReference type="PANTHER" id="PTHR46512:SF9">
    <property type="entry name" value="PEPTIDYLPROLYL ISOMERASE"/>
    <property type="match status" value="1"/>
</dbReference>
<proteinExistence type="predicted"/>
<reference evidence="10" key="1">
    <citation type="submission" date="2021-01" db="EMBL/GenBank/DDBJ databases">
        <authorList>
            <person name="Corre E."/>
            <person name="Pelletier E."/>
            <person name="Niang G."/>
            <person name="Scheremetjew M."/>
            <person name="Finn R."/>
            <person name="Kale V."/>
            <person name="Holt S."/>
            <person name="Cochrane G."/>
            <person name="Meng A."/>
            <person name="Brown T."/>
            <person name="Cohen L."/>
        </authorList>
    </citation>
    <scope>NUCLEOTIDE SEQUENCE</scope>
    <source>
        <strain evidence="10">NIES-2562</strain>
    </source>
</reference>
<dbReference type="SMART" id="SM00028">
    <property type="entry name" value="TPR"/>
    <property type="match status" value="3"/>
</dbReference>
<feature type="compositionally biased region" description="Basic residues" evidence="8">
    <location>
        <begin position="376"/>
        <end position="388"/>
    </location>
</feature>
<evidence type="ECO:0000256" key="2">
    <source>
        <dbReference type="ARBA" id="ARBA00013194"/>
    </source>
</evidence>
<dbReference type="Pfam" id="PF00254">
    <property type="entry name" value="FKBP_C"/>
    <property type="match status" value="1"/>
</dbReference>
<dbReference type="Gene3D" id="3.10.50.40">
    <property type="match status" value="1"/>
</dbReference>
<accession>A0A7S3G6F1</accession>
<evidence type="ECO:0000259" key="9">
    <source>
        <dbReference type="PROSITE" id="PS50059"/>
    </source>
</evidence>
<evidence type="ECO:0000313" key="11">
    <source>
        <dbReference type="EMBL" id="CAE0248870.1"/>
    </source>
</evidence>
<dbReference type="AlphaFoldDB" id="A0A7S3G6F1"/>
<dbReference type="EC" id="5.2.1.8" evidence="2 7"/>
<dbReference type="PANTHER" id="PTHR46512">
    <property type="entry name" value="PEPTIDYLPROLYL ISOMERASE"/>
    <property type="match status" value="1"/>
</dbReference>
<evidence type="ECO:0000256" key="5">
    <source>
        <dbReference type="ARBA" id="ARBA00023110"/>
    </source>
</evidence>
<evidence type="ECO:0000256" key="8">
    <source>
        <dbReference type="SAM" id="MobiDB-lite"/>
    </source>
</evidence>
<dbReference type="InterPro" id="IPR001179">
    <property type="entry name" value="PPIase_FKBP_dom"/>
</dbReference>
<dbReference type="Gene3D" id="1.25.40.10">
    <property type="entry name" value="Tetratricopeptide repeat domain"/>
    <property type="match status" value="1"/>
</dbReference>
<evidence type="ECO:0000256" key="4">
    <source>
        <dbReference type="ARBA" id="ARBA00022803"/>
    </source>
</evidence>
<dbReference type="InterPro" id="IPR011990">
    <property type="entry name" value="TPR-like_helical_dom_sf"/>
</dbReference>
<name>A0A7S3G6F1_9EUKA</name>
<dbReference type="InterPro" id="IPR050754">
    <property type="entry name" value="FKBP4/5/8-like"/>
</dbReference>
<dbReference type="SUPFAM" id="SSF48452">
    <property type="entry name" value="TPR-like"/>
    <property type="match status" value="1"/>
</dbReference>
<evidence type="ECO:0000256" key="3">
    <source>
        <dbReference type="ARBA" id="ARBA00022737"/>
    </source>
</evidence>
<evidence type="ECO:0000256" key="7">
    <source>
        <dbReference type="PROSITE-ProRule" id="PRU00277"/>
    </source>
</evidence>
<feature type="region of interest" description="Disordered" evidence="8">
    <location>
        <begin position="361"/>
        <end position="388"/>
    </location>
</feature>